<sequence>MRVDSASFQINDPVYQNSDGRFGVYPTFHDVLIEHSIWLAQAFGIWGAEQDAEQKDGSASAEAGELNKRVHTSSHSRTPLDCSAL</sequence>
<evidence type="ECO:0000313" key="2">
    <source>
        <dbReference type="EMBL" id="ADG97673.1"/>
    </source>
</evidence>
<protein>
    <submittedName>
        <fullName evidence="2">Uncharacterized protein</fullName>
    </submittedName>
</protein>
<evidence type="ECO:0000313" key="3">
    <source>
        <dbReference type="Proteomes" id="UP000002247"/>
    </source>
</evidence>
<dbReference type="Proteomes" id="UP000002247">
    <property type="component" value="Chromosome"/>
</dbReference>
<dbReference type="EMBL" id="CP001958">
    <property type="protein sequence ID" value="ADG97673.1"/>
    <property type="molecule type" value="Genomic_DNA"/>
</dbReference>
<proteinExistence type="predicted"/>
<dbReference type="HOGENOM" id="CLU_2510809_0_0_11"/>
<feature type="region of interest" description="Disordered" evidence="1">
    <location>
        <begin position="51"/>
        <end position="85"/>
    </location>
</feature>
<reference evidence="2 3" key="1">
    <citation type="journal article" date="2010" name="Stand. Genomic Sci.">
        <title>Complete genome sequence of Segniliparus rotundus type strain (CDC 1076).</title>
        <authorList>
            <person name="Sikorski J."/>
            <person name="Lapidus A."/>
            <person name="Copeland A."/>
            <person name="Misra M."/>
            <person name="Glavina Del Rio T."/>
            <person name="Nolan M."/>
            <person name="Lucas S."/>
            <person name="Chen F."/>
            <person name="Tice H."/>
            <person name="Cheng J.F."/>
            <person name="Jando M."/>
            <person name="Schneider S."/>
            <person name="Bruce D."/>
            <person name="Goodwin L."/>
            <person name="Pitluck S."/>
            <person name="Liolios K."/>
            <person name="Mikhailova N."/>
            <person name="Pati A."/>
            <person name="Ivanova N."/>
            <person name="Mavromatis K."/>
            <person name="Chen A."/>
            <person name="Palaniappan K."/>
            <person name="Chertkov O."/>
            <person name="Land M."/>
            <person name="Hauser L."/>
            <person name="Chang Y.J."/>
            <person name="Jeffries C.D."/>
            <person name="Brettin T."/>
            <person name="Detter J.C."/>
            <person name="Han C."/>
            <person name="Rohde M."/>
            <person name="Goker M."/>
            <person name="Bristow J."/>
            <person name="Eisen J.A."/>
            <person name="Markowitz V."/>
            <person name="Hugenholtz P."/>
            <person name="Kyrpides N.C."/>
            <person name="Klenk H.P."/>
        </authorList>
    </citation>
    <scope>NUCLEOTIDE SEQUENCE [LARGE SCALE GENOMIC DNA]</scope>
    <source>
        <strain evidence="3">ATCC BAA-972 / CDC 1076 / CIP 108378 / DSM 44985 / JCM 13578</strain>
    </source>
</reference>
<dbReference type="AlphaFoldDB" id="D6ZFE9"/>
<organism evidence="2 3">
    <name type="scientific">Segniliparus rotundus (strain ATCC BAA-972 / CDC 1076 / CIP 108378 / DSM 44985 / JCM 13578)</name>
    <dbReference type="NCBI Taxonomy" id="640132"/>
    <lineage>
        <taxon>Bacteria</taxon>
        <taxon>Bacillati</taxon>
        <taxon>Actinomycetota</taxon>
        <taxon>Actinomycetes</taxon>
        <taxon>Mycobacteriales</taxon>
        <taxon>Segniliparaceae</taxon>
        <taxon>Segniliparus</taxon>
    </lineage>
</organism>
<gene>
    <name evidence="2" type="ordered locus">Srot_1202</name>
</gene>
<dbReference type="STRING" id="640132.Srot_1202"/>
<evidence type="ECO:0000256" key="1">
    <source>
        <dbReference type="SAM" id="MobiDB-lite"/>
    </source>
</evidence>
<dbReference type="KEGG" id="srt:Srot_1202"/>
<accession>D6ZFE9</accession>
<name>D6ZFE9_SEGRD</name>
<keyword evidence="3" id="KW-1185">Reference proteome</keyword>